<feature type="domain" description="Bacteriophage T5 Orf172 DNA-binding" evidence="1">
    <location>
        <begin position="284"/>
        <end position="378"/>
    </location>
</feature>
<dbReference type="PATRIC" id="fig|1706437.3.peg.1752"/>
<protein>
    <recommendedName>
        <fullName evidence="1">Bacteriophage T5 Orf172 DNA-binding domain-containing protein</fullName>
    </recommendedName>
</protein>
<evidence type="ECO:0000259" key="1">
    <source>
        <dbReference type="SMART" id="SM00974"/>
    </source>
</evidence>
<sequence length="398" mass="46330">MDKDKKLQELLDNDPLGLLNVKPSTSPARNEDERLVASFQEINEFFEQNKREPKADNGIQEHQLYSRLNSIRVNATKSEMLKAHDIHGLLSIEPKEPVSIDDIMDNDPLGLLDDETEGLFELKNIKQTDKSRAETDFVARRKPCKDFGKYEQVFKAIQKDLKEGKRKLIEFKLGNLRQGAYYVHNGILFFVEKIEITKKEHYKPDGTRVREDGRTRCIFENGTESNMLKRSIEKLLYANGQVVTENADQTNEDFTNKFNNITDEDEEAGFIYILKSKSDKKEIKEIQNLFKIGFSKTTVEDRVKNAFQEPTYLMADVRIVMAYKCYNMNPQKLEQLLHNFFGNSCLNIDVFDKDGNRHTPREWFIAPLAIIEQAIHYIISGDIIYYKYDSTNEEIIER</sequence>
<dbReference type="AlphaFoldDB" id="A0A150IP99"/>
<gene>
    <name evidence="2" type="ORF">APG11_01741</name>
</gene>
<dbReference type="Pfam" id="PF13455">
    <property type="entry name" value="MUG113"/>
    <property type="match status" value="1"/>
</dbReference>
<accession>A0A150IP99</accession>
<dbReference type="EMBL" id="LNGF01000052">
    <property type="protein sequence ID" value="KYC46672.1"/>
    <property type="molecule type" value="Genomic_DNA"/>
</dbReference>
<dbReference type="Proteomes" id="UP000091929">
    <property type="component" value="Unassembled WGS sequence"/>
</dbReference>
<proteinExistence type="predicted"/>
<dbReference type="SMART" id="SM00974">
    <property type="entry name" value="T5orf172"/>
    <property type="match status" value="1"/>
</dbReference>
<evidence type="ECO:0000313" key="3">
    <source>
        <dbReference type="Proteomes" id="UP000091929"/>
    </source>
</evidence>
<evidence type="ECO:0000313" key="2">
    <source>
        <dbReference type="EMBL" id="KYC46672.1"/>
    </source>
</evidence>
<reference evidence="2 3" key="1">
    <citation type="journal article" date="2016" name="ISME J.">
        <title>Chasing the elusive Euryarchaeota class WSA2: genomes reveal a uniquely fastidious methyl-reducing methanogen.</title>
        <authorList>
            <person name="Nobu M.K."/>
            <person name="Narihiro T."/>
            <person name="Kuroda K."/>
            <person name="Mei R."/>
            <person name="Liu W.T."/>
        </authorList>
    </citation>
    <scope>NUCLEOTIDE SEQUENCE [LARGE SCALE GENOMIC DNA]</scope>
    <source>
        <strain evidence="2">B15fssc0709_Meth_Bin003</strain>
    </source>
</reference>
<dbReference type="InterPro" id="IPR018306">
    <property type="entry name" value="Phage_T5_Orf172_DNA-bd"/>
</dbReference>
<organism evidence="2 3">
    <name type="scientific">Candidatus Methanofastidiosum methylothiophilum</name>
    <dbReference type="NCBI Taxonomy" id="1705564"/>
    <lineage>
        <taxon>Archaea</taxon>
        <taxon>Methanobacteriati</taxon>
        <taxon>Methanobacteriota</taxon>
        <taxon>Stenosarchaea group</taxon>
        <taxon>Candidatus Methanofastidiosia</taxon>
        <taxon>Candidatus Methanofastidiosales</taxon>
        <taxon>Candidatus Methanofastidiosaceae</taxon>
        <taxon>Candidatus Methanofastidiosum</taxon>
    </lineage>
</organism>
<comment type="caution">
    <text evidence="2">The sequence shown here is derived from an EMBL/GenBank/DDBJ whole genome shotgun (WGS) entry which is preliminary data.</text>
</comment>
<name>A0A150IP99_9EURY</name>